<dbReference type="EC" id="2.3.2.27" evidence="11"/>
<evidence type="ECO:0000256" key="4">
    <source>
        <dbReference type="ARBA" id="ARBA00022679"/>
    </source>
</evidence>
<dbReference type="PANTHER" id="PTHR12313">
    <property type="entry name" value="E3 UBIQUITIN-PROTEIN LIGASE RNF5-RELATED"/>
    <property type="match status" value="1"/>
</dbReference>
<feature type="domain" description="RING-type" evidence="13">
    <location>
        <begin position="331"/>
        <end position="372"/>
    </location>
</feature>
<organism evidence="14 15">
    <name type="scientific">Pyrus ussuriensis x Pyrus communis</name>
    <dbReference type="NCBI Taxonomy" id="2448454"/>
    <lineage>
        <taxon>Eukaryota</taxon>
        <taxon>Viridiplantae</taxon>
        <taxon>Streptophyta</taxon>
        <taxon>Embryophyta</taxon>
        <taxon>Tracheophyta</taxon>
        <taxon>Spermatophyta</taxon>
        <taxon>Magnoliopsida</taxon>
        <taxon>eudicotyledons</taxon>
        <taxon>Gunneridae</taxon>
        <taxon>Pentapetalae</taxon>
        <taxon>rosids</taxon>
        <taxon>fabids</taxon>
        <taxon>Rosales</taxon>
        <taxon>Rosaceae</taxon>
        <taxon>Amygdaloideae</taxon>
        <taxon>Maleae</taxon>
        <taxon>Pyrus</taxon>
    </lineage>
</organism>
<keyword evidence="15" id="KW-1185">Reference proteome</keyword>
<sequence length="393" mass="44668">MAPNSNRKSIIPPQVKCAFKPRKPRMRVIKKFKVFRFTNLPEEEESQLFSSSGSEIKRCIGTPQHDDPFEYAHSPDHSGYVTCEPGCCELDDDAVSNLPESQEGYEHHETCQLGDDNGEDYEHKSSQLDDNDDILFHFDDDLEDADCQPEYHVTCEPESCELDDDAVSNLPESQEGYEHHETCQLGYDHDEDYECESSQLDDIVCHSDDDLEDADCQPEYHEVVRTETEDDYEEPYSPEPEEKSADFYGSKVKPFSSPCNDDDDDDDTSDAAVDSTCDSTSSHESELECRTCTPHSHDYGSLQLDAGDDSFCPVSRPEPLSPPRSEEYFDCKLCVKMAREPVVTPCGHLFCGDCLDKWLHFFTSEMQCPVCRSKVLDSSIIPISPPPWWQQRP</sequence>
<keyword evidence="9" id="KW-0472">Membrane</keyword>
<dbReference type="GO" id="GO:0008270">
    <property type="term" value="F:zinc ion binding"/>
    <property type="evidence" value="ECO:0007669"/>
    <property type="project" value="UniProtKB-KW"/>
</dbReference>
<evidence type="ECO:0000256" key="10">
    <source>
        <dbReference type="PROSITE-ProRule" id="PRU00175"/>
    </source>
</evidence>
<dbReference type="AlphaFoldDB" id="A0A5N5HMV9"/>
<dbReference type="GO" id="GO:0016567">
    <property type="term" value="P:protein ubiquitination"/>
    <property type="evidence" value="ECO:0007669"/>
    <property type="project" value="UniProtKB-UniPathway"/>
</dbReference>
<comment type="domain">
    <text evidence="11">The RING-type zinc finger domain is responsible for E3 ligase activity.</text>
</comment>
<dbReference type="EMBL" id="SMOL01000157">
    <property type="protein sequence ID" value="KAB2626850.1"/>
    <property type="molecule type" value="Genomic_DNA"/>
</dbReference>
<dbReference type="GO" id="GO:0005789">
    <property type="term" value="C:endoplasmic reticulum membrane"/>
    <property type="evidence" value="ECO:0007669"/>
    <property type="project" value="UniProtKB-SubCell"/>
</dbReference>
<keyword evidence="4 11" id="KW-0808">Transferase</keyword>
<keyword evidence="7 11" id="KW-0833">Ubl conjugation pathway</keyword>
<dbReference type="Proteomes" id="UP000327157">
    <property type="component" value="Chromosome 2"/>
</dbReference>
<dbReference type="GO" id="GO:0006511">
    <property type="term" value="P:ubiquitin-dependent protein catabolic process"/>
    <property type="evidence" value="ECO:0007669"/>
    <property type="project" value="UniProtKB-UniRule"/>
</dbReference>
<evidence type="ECO:0000256" key="8">
    <source>
        <dbReference type="ARBA" id="ARBA00022833"/>
    </source>
</evidence>
<dbReference type="Gene3D" id="3.30.40.10">
    <property type="entry name" value="Zinc/RING finger domain, C3HC4 (zinc finger)"/>
    <property type="match status" value="1"/>
</dbReference>
<protein>
    <recommendedName>
        <fullName evidence="11">E3 ubiquitin-protein ligase RMA</fullName>
        <ecNumber evidence="11">2.3.2.27</ecNumber>
    </recommendedName>
    <alternativeName>
        <fullName evidence="11">Protein RING membrane-anchor</fullName>
    </alternativeName>
    <alternativeName>
        <fullName evidence="11">RING-type E3 ubiquitin transferase RMA</fullName>
    </alternativeName>
</protein>
<gene>
    <name evidence="14" type="ORF">D8674_020468</name>
</gene>
<keyword evidence="8 11" id="KW-0862">Zinc</keyword>
<evidence type="ECO:0000256" key="2">
    <source>
        <dbReference type="ARBA" id="ARBA00004308"/>
    </source>
</evidence>
<keyword evidence="5 11" id="KW-0479">Metal-binding</keyword>
<evidence type="ECO:0000256" key="9">
    <source>
        <dbReference type="ARBA" id="ARBA00023136"/>
    </source>
</evidence>
<name>A0A5N5HMV9_9ROSA</name>
<dbReference type="SMART" id="SM00184">
    <property type="entry name" value="RING"/>
    <property type="match status" value="1"/>
</dbReference>
<evidence type="ECO:0000256" key="6">
    <source>
        <dbReference type="ARBA" id="ARBA00022771"/>
    </source>
</evidence>
<evidence type="ECO:0000256" key="12">
    <source>
        <dbReference type="SAM" id="MobiDB-lite"/>
    </source>
</evidence>
<comment type="subcellular location">
    <subcellularLocation>
        <location evidence="2">Endomembrane system</location>
    </subcellularLocation>
    <subcellularLocation>
        <location evidence="11">Endoplasmic reticulum membrane</location>
        <topology evidence="11">Single-pass type IV membrane protein</topology>
    </subcellularLocation>
</comment>
<feature type="region of interest" description="Disordered" evidence="12">
    <location>
        <begin position="224"/>
        <end position="279"/>
    </location>
</feature>
<dbReference type="Pfam" id="PF13920">
    <property type="entry name" value="zf-C3HC4_3"/>
    <property type="match status" value="1"/>
</dbReference>
<evidence type="ECO:0000259" key="13">
    <source>
        <dbReference type="PROSITE" id="PS50089"/>
    </source>
</evidence>
<dbReference type="InterPro" id="IPR001841">
    <property type="entry name" value="Znf_RING"/>
</dbReference>
<comment type="pathway">
    <text evidence="3 11">Protein modification; protein ubiquitination.</text>
</comment>
<dbReference type="InterPro" id="IPR017907">
    <property type="entry name" value="Znf_RING_CS"/>
</dbReference>
<feature type="compositionally biased region" description="Acidic residues" evidence="12">
    <location>
        <begin position="260"/>
        <end position="269"/>
    </location>
</feature>
<dbReference type="PROSITE" id="PS00518">
    <property type="entry name" value="ZF_RING_1"/>
    <property type="match status" value="1"/>
</dbReference>
<comment type="function">
    <text evidence="11">E3 ubiquitin-protein ligase.</text>
</comment>
<reference evidence="14 15" key="3">
    <citation type="submission" date="2019-11" db="EMBL/GenBank/DDBJ databases">
        <title>A de novo genome assembly of a pear dwarfing rootstock.</title>
        <authorList>
            <person name="Wang F."/>
            <person name="Wang J."/>
            <person name="Li S."/>
            <person name="Zhang Y."/>
            <person name="Fang M."/>
            <person name="Ma L."/>
            <person name="Zhao Y."/>
            <person name="Jiang S."/>
        </authorList>
    </citation>
    <scope>NUCLEOTIDE SEQUENCE [LARGE SCALE GENOMIC DNA]</scope>
    <source>
        <strain evidence="14">S2</strain>
        <tissue evidence="14">Leaf</tissue>
    </source>
</reference>
<evidence type="ECO:0000313" key="15">
    <source>
        <dbReference type="Proteomes" id="UP000327157"/>
    </source>
</evidence>
<comment type="caution">
    <text evidence="14">The sequence shown here is derived from an EMBL/GenBank/DDBJ whole genome shotgun (WGS) entry which is preliminary data.</text>
</comment>
<feature type="compositionally biased region" description="Low complexity" evidence="12">
    <location>
        <begin position="270"/>
        <end position="279"/>
    </location>
</feature>
<proteinExistence type="predicted"/>
<evidence type="ECO:0000256" key="5">
    <source>
        <dbReference type="ARBA" id="ARBA00022723"/>
    </source>
</evidence>
<dbReference type="PROSITE" id="PS50089">
    <property type="entry name" value="ZF_RING_2"/>
    <property type="match status" value="1"/>
</dbReference>
<evidence type="ECO:0000256" key="11">
    <source>
        <dbReference type="RuleBase" id="RU369090"/>
    </source>
</evidence>
<accession>A0A5N5HMV9</accession>
<evidence type="ECO:0000256" key="3">
    <source>
        <dbReference type="ARBA" id="ARBA00004906"/>
    </source>
</evidence>
<dbReference type="OrthoDB" id="6270329at2759"/>
<dbReference type="UniPathway" id="UPA00143"/>
<dbReference type="GO" id="GO:0061630">
    <property type="term" value="F:ubiquitin protein ligase activity"/>
    <property type="evidence" value="ECO:0007669"/>
    <property type="project" value="UniProtKB-UniRule"/>
</dbReference>
<evidence type="ECO:0000313" key="14">
    <source>
        <dbReference type="EMBL" id="KAB2626850.1"/>
    </source>
</evidence>
<dbReference type="SUPFAM" id="SSF57850">
    <property type="entry name" value="RING/U-box"/>
    <property type="match status" value="1"/>
</dbReference>
<evidence type="ECO:0000256" key="1">
    <source>
        <dbReference type="ARBA" id="ARBA00000900"/>
    </source>
</evidence>
<dbReference type="InterPro" id="IPR045103">
    <property type="entry name" value="RNF5/RNF185-like"/>
</dbReference>
<comment type="catalytic activity">
    <reaction evidence="1 11">
        <text>S-ubiquitinyl-[E2 ubiquitin-conjugating enzyme]-L-cysteine + [acceptor protein]-L-lysine = [E2 ubiquitin-conjugating enzyme]-L-cysteine + N(6)-ubiquitinyl-[acceptor protein]-L-lysine.</text>
        <dbReference type="EC" id="2.3.2.27"/>
    </reaction>
</comment>
<keyword evidence="11" id="KW-0256">Endoplasmic reticulum</keyword>
<reference evidence="15" key="2">
    <citation type="submission" date="2019-10" db="EMBL/GenBank/DDBJ databases">
        <title>A de novo genome assembly of a pear dwarfing rootstock.</title>
        <authorList>
            <person name="Wang F."/>
            <person name="Wang J."/>
            <person name="Li S."/>
            <person name="Zhang Y."/>
            <person name="Fang M."/>
            <person name="Ma L."/>
            <person name="Zhao Y."/>
            <person name="Jiang S."/>
        </authorList>
    </citation>
    <scope>NUCLEOTIDE SEQUENCE [LARGE SCALE GENOMIC DNA]</scope>
</reference>
<dbReference type="InterPro" id="IPR013083">
    <property type="entry name" value="Znf_RING/FYVE/PHD"/>
</dbReference>
<reference evidence="14 15" key="1">
    <citation type="submission" date="2019-09" db="EMBL/GenBank/DDBJ databases">
        <authorList>
            <person name="Ou C."/>
        </authorList>
    </citation>
    <scope>NUCLEOTIDE SEQUENCE [LARGE SCALE GENOMIC DNA]</scope>
    <source>
        <strain evidence="14">S2</strain>
        <tissue evidence="14">Leaf</tissue>
    </source>
</reference>
<evidence type="ECO:0000256" key="7">
    <source>
        <dbReference type="ARBA" id="ARBA00022786"/>
    </source>
</evidence>
<keyword evidence="6 10" id="KW-0863">Zinc-finger</keyword>